<dbReference type="InterPro" id="IPR029052">
    <property type="entry name" value="Metallo-depent_PP-like"/>
</dbReference>
<dbReference type="Gene3D" id="3.60.21.10">
    <property type="match status" value="1"/>
</dbReference>
<dbReference type="GO" id="GO:0016787">
    <property type="term" value="F:hydrolase activity"/>
    <property type="evidence" value="ECO:0007669"/>
    <property type="project" value="InterPro"/>
</dbReference>
<feature type="domain" description="Calcineurin-like phosphoesterase" evidence="1">
    <location>
        <begin position="2"/>
        <end position="153"/>
    </location>
</feature>
<gene>
    <name evidence="2" type="ORF">AVDCRST_MAG25-1854</name>
</gene>
<dbReference type="SUPFAM" id="SSF56300">
    <property type="entry name" value="Metallo-dependent phosphatases"/>
    <property type="match status" value="1"/>
</dbReference>
<dbReference type="AlphaFoldDB" id="A0A6J4RAR6"/>
<evidence type="ECO:0000259" key="1">
    <source>
        <dbReference type="Pfam" id="PF00149"/>
    </source>
</evidence>
<protein>
    <submittedName>
        <fullName evidence="2">DNA double-strand break repair protein Mre11</fullName>
    </submittedName>
</protein>
<evidence type="ECO:0000313" key="2">
    <source>
        <dbReference type="EMBL" id="CAA9468932.1"/>
    </source>
</evidence>
<dbReference type="PANTHER" id="PTHR30337:SF0">
    <property type="entry name" value="NUCLEASE SBCCD SUBUNIT D"/>
    <property type="match status" value="1"/>
</dbReference>
<dbReference type="PANTHER" id="PTHR30337">
    <property type="entry name" value="COMPONENT OF ATP-DEPENDENT DSDNA EXONUCLEASE"/>
    <property type="match status" value="1"/>
</dbReference>
<dbReference type="EMBL" id="CADCVI010000111">
    <property type="protein sequence ID" value="CAA9468932.1"/>
    <property type="molecule type" value="Genomic_DNA"/>
</dbReference>
<proteinExistence type="predicted"/>
<sequence>MDLVIHSGDVFDSIRPATHVIINFLKQTGRIVQRDIPYYGIAGNHETPRLRATTAALEYANMVGAYFAHGFEVEHEPVDLGDARVSLALVPHGAVGDAQVVVTPDRDADVNIMVTHGTVPGLVVHGHELGQIDLPESVLGGDFDYVALGHYHYFHEHKKNTYYAGATERFGFGEVDSEPGFAILTFDGSGGVGIEHVPIEARPMIDLPKIDASEMTGADLNEAIAQTAARADIDGAMVRQKVANAPVGLAGTLDRPLLRELRRRALDYSLEISESGTADSLGSEGEVEASFGSLEEEFRAFVGGRRERGDLDAAFAGEFLEKGLGYLKGAGASTHEGSP</sequence>
<reference evidence="2" key="1">
    <citation type="submission" date="2020-02" db="EMBL/GenBank/DDBJ databases">
        <authorList>
            <person name="Meier V. D."/>
        </authorList>
    </citation>
    <scope>NUCLEOTIDE SEQUENCE</scope>
    <source>
        <strain evidence="2">AVDCRST_MAG25</strain>
    </source>
</reference>
<dbReference type="Pfam" id="PF00149">
    <property type="entry name" value="Metallophos"/>
    <property type="match status" value="1"/>
</dbReference>
<accession>A0A6J4RAR6</accession>
<dbReference type="InterPro" id="IPR050535">
    <property type="entry name" value="DNA_Repair-Maintenance_Comp"/>
</dbReference>
<name>A0A6J4RAR6_9ACTN</name>
<organism evidence="2">
    <name type="scientific">uncultured Rubrobacteraceae bacterium</name>
    <dbReference type="NCBI Taxonomy" id="349277"/>
    <lineage>
        <taxon>Bacteria</taxon>
        <taxon>Bacillati</taxon>
        <taxon>Actinomycetota</taxon>
        <taxon>Rubrobacteria</taxon>
        <taxon>Rubrobacterales</taxon>
        <taxon>Rubrobacteraceae</taxon>
        <taxon>environmental samples</taxon>
    </lineage>
</organism>
<dbReference type="InterPro" id="IPR004843">
    <property type="entry name" value="Calcineurin-like_PHP"/>
</dbReference>